<comment type="caution">
    <text evidence="1">The sequence shown here is derived from an EMBL/GenBank/DDBJ whole genome shotgun (WGS) entry which is preliminary data.</text>
</comment>
<sequence>MVQSILFSLKIPKCKKGEVVDKGKLGKLVGCTHFSKTSCNFSIFKTVGNKALSEKQLTDLVVKGKTGKIKGFVGKSGKEFDAKLILNKDFKVEFDFS</sequence>
<dbReference type="Proteomes" id="UP001525021">
    <property type="component" value="Unassembled WGS sequence"/>
</dbReference>
<protein>
    <submittedName>
        <fullName evidence="1">Topoisomerase C-terminal repeat-containing protein</fullName>
    </submittedName>
</protein>
<reference evidence="1 2" key="1">
    <citation type="submission" date="2022-08" db="EMBL/GenBank/DDBJ databases">
        <title>Lysinibacillus sequencing.</title>
        <authorList>
            <person name="Dunlap C."/>
        </authorList>
    </citation>
    <scope>NUCLEOTIDE SEQUENCE [LARGE SCALE GENOMIC DNA]</scope>
    <source>
        <strain evidence="1 2">PB211</strain>
    </source>
</reference>
<name>A0ABT2DNP5_9BACI</name>
<dbReference type="InterPro" id="IPR025589">
    <property type="entry name" value="Toprim_C_rpt"/>
</dbReference>
<proteinExistence type="predicted"/>
<keyword evidence="2" id="KW-1185">Reference proteome</keyword>
<dbReference type="RefSeq" id="WP_036161489.1">
    <property type="nucleotide sequence ID" value="NZ_JANTOO010000010.1"/>
</dbReference>
<dbReference type="EMBL" id="JANTOO010000010">
    <property type="protein sequence ID" value="MCS1396457.1"/>
    <property type="molecule type" value="Genomic_DNA"/>
</dbReference>
<dbReference type="Pfam" id="PF13342">
    <property type="entry name" value="Toprim_Crpt"/>
    <property type="match status" value="1"/>
</dbReference>
<evidence type="ECO:0000313" key="2">
    <source>
        <dbReference type="Proteomes" id="UP001525021"/>
    </source>
</evidence>
<organism evidence="1 2">
    <name type="scientific">Lysinibacillus pinottii</name>
    <dbReference type="NCBI Taxonomy" id="2973932"/>
    <lineage>
        <taxon>Bacteria</taxon>
        <taxon>Bacillati</taxon>
        <taxon>Bacillota</taxon>
        <taxon>Bacilli</taxon>
        <taxon>Bacillales</taxon>
        <taxon>Bacillaceae</taxon>
        <taxon>Lysinibacillus</taxon>
    </lineage>
</organism>
<accession>A0ABT2DNP5</accession>
<gene>
    <name evidence="1" type="ORF">NXZ79_10500</name>
</gene>
<evidence type="ECO:0000313" key="1">
    <source>
        <dbReference type="EMBL" id="MCS1396457.1"/>
    </source>
</evidence>